<keyword evidence="1" id="KW-1133">Transmembrane helix</keyword>
<dbReference type="VEuPathDB" id="PiroplasmaDB:BMR1_03g03165"/>
<gene>
    <name evidence="2" type="ORF">BMR1_03g03165</name>
</gene>
<sequence length="172" mass="19445">MGGAVPLSNYISPITNAVSNTMEKLINSQLGYTMLYGIPVIFGLRQISRYNRLAKLRFDDIGYQIRRADSIGNRWIACKYFFVGTVLAPLTGCAIAYKIYACSLGENYQVNKLIFHDITRQFGNGIRIANDIQTEFIRENLTVDNRISESFKRMSTELKQDASKVKSKLGLI</sequence>
<reference evidence="2 3" key="3">
    <citation type="journal article" date="2016" name="Sci. Rep.">
        <title>Genome-wide diversity and gene expression profiling of Babesia microti isolates identify polymorphic genes that mediate host-pathogen interactions.</title>
        <authorList>
            <person name="Silva J.C."/>
            <person name="Cornillot E."/>
            <person name="McCracken C."/>
            <person name="Usmani-Brown S."/>
            <person name="Dwivedi A."/>
            <person name="Ifeonu O.O."/>
            <person name="Crabtree J."/>
            <person name="Gotia H.T."/>
            <person name="Virji A.Z."/>
            <person name="Reynes C."/>
            <person name="Colinge J."/>
            <person name="Kumar V."/>
            <person name="Lawres L."/>
            <person name="Pazzi J.E."/>
            <person name="Pablo J.V."/>
            <person name="Hung C."/>
            <person name="Brancato J."/>
            <person name="Kumari P."/>
            <person name="Orvis J."/>
            <person name="Tretina K."/>
            <person name="Chibucos M."/>
            <person name="Ott S."/>
            <person name="Sadzewicz L."/>
            <person name="Sengamalay N."/>
            <person name="Shetty A.C."/>
            <person name="Su Q."/>
            <person name="Tallon L."/>
            <person name="Fraser C.M."/>
            <person name="Frutos R."/>
            <person name="Molina D.M."/>
            <person name="Krause P.J."/>
            <person name="Ben Mamoun C."/>
        </authorList>
    </citation>
    <scope>NUCLEOTIDE SEQUENCE [LARGE SCALE GENOMIC DNA]</scope>
    <source>
        <strain evidence="2 3">RI</strain>
    </source>
</reference>
<protein>
    <submittedName>
        <fullName evidence="2">Uncharacterized protein</fullName>
    </submittedName>
</protein>
<dbReference type="EMBL" id="LN871598">
    <property type="protein sequence ID" value="CTQ41233.1"/>
    <property type="molecule type" value="Genomic_DNA"/>
</dbReference>
<dbReference type="AlphaFoldDB" id="A0A0K3ARG4"/>
<keyword evidence="3" id="KW-1185">Reference proteome</keyword>
<keyword evidence="1" id="KW-0812">Transmembrane</keyword>
<name>A0A0K3ARG4_BABMR</name>
<feature type="transmembrane region" description="Helical" evidence="1">
    <location>
        <begin position="30"/>
        <end position="47"/>
    </location>
</feature>
<dbReference type="RefSeq" id="XP_012649244.1">
    <property type="nucleotide sequence ID" value="XM_012793790.1"/>
</dbReference>
<evidence type="ECO:0000313" key="3">
    <source>
        <dbReference type="Proteomes" id="UP000002899"/>
    </source>
</evidence>
<evidence type="ECO:0000313" key="2">
    <source>
        <dbReference type="EMBL" id="CTQ41233.1"/>
    </source>
</evidence>
<dbReference type="GeneID" id="24425276"/>
<reference evidence="2 3" key="1">
    <citation type="journal article" date="2012" name="Nucleic Acids Res.">
        <title>Sequencing of the smallest Apicomplexan genome from the human pathogen Babesia microti.</title>
        <authorList>
            <person name="Cornillot E."/>
            <person name="Hadj-Kaddour K."/>
            <person name="Dassouli A."/>
            <person name="Noel B."/>
            <person name="Ranwez V."/>
            <person name="Vacherie B."/>
            <person name="Augagneur Y."/>
            <person name="Bres V."/>
            <person name="Duclos A."/>
            <person name="Randazzo S."/>
            <person name="Carcy B."/>
            <person name="Debierre-Grockiego F."/>
            <person name="Delbecq S."/>
            <person name="Moubri-Menage K."/>
            <person name="Shams-Eldin H."/>
            <person name="Usmani-Brown S."/>
            <person name="Bringaud F."/>
            <person name="Wincker P."/>
            <person name="Vivares C.P."/>
            <person name="Schwarz R.T."/>
            <person name="Schetters T.P."/>
            <person name="Krause P.J."/>
            <person name="Gorenflot A."/>
            <person name="Berry V."/>
            <person name="Barbe V."/>
            <person name="Ben Mamoun C."/>
        </authorList>
    </citation>
    <scope>NUCLEOTIDE SEQUENCE [LARGE SCALE GENOMIC DNA]</scope>
    <source>
        <strain evidence="2 3">RI</strain>
    </source>
</reference>
<feature type="transmembrane region" description="Helical" evidence="1">
    <location>
        <begin position="80"/>
        <end position="100"/>
    </location>
</feature>
<dbReference type="OrthoDB" id="345965at2759"/>
<dbReference type="Proteomes" id="UP000002899">
    <property type="component" value="Chromosome III"/>
</dbReference>
<dbReference type="KEGG" id="bmic:BMR1_03g03165"/>
<reference evidence="2 3" key="2">
    <citation type="journal article" date="2013" name="PLoS ONE">
        <title>Whole genome mapping and re-organization of the nuclear and mitochondrial genomes of Babesia microti isolates.</title>
        <authorList>
            <person name="Cornillot E."/>
            <person name="Dassouli A."/>
            <person name="Garg A."/>
            <person name="Pachikara N."/>
            <person name="Randazzo S."/>
            <person name="Depoix D."/>
            <person name="Carcy B."/>
            <person name="Delbecq S."/>
            <person name="Frutos R."/>
            <person name="Silva J.C."/>
            <person name="Sutton R."/>
            <person name="Krause P.J."/>
            <person name="Mamoun C.B."/>
        </authorList>
    </citation>
    <scope>NUCLEOTIDE SEQUENCE [LARGE SCALE GENOMIC DNA]</scope>
    <source>
        <strain evidence="2 3">RI</strain>
    </source>
</reference>
<organism evidence="2 3">
    <name type="scientific">Babesia microti (strain RI)</name>
    <dbReference type="NCBI Taxonomy" id="1133968"/>
    <lineage>
        <taxon>Eukaryota</taxon>
        <taxon>Sar</taxon>
        <taxon>Alveolata</taxon>
        <taxon>Apicomplexa</taxon>
        <taxon>Aconoidasida</taxon>
        <taxon>Piroplasmida</taxon>
        <taxon>Babesiidae</taxon>
        <taxon>Babesia</taxon>
    </lineage>
</organism>
<accession>A0A0K3ARG4</accession>
<keyword evidence="1" id="KW-0472">Membrane</keyword>
<proteinExistence type="predicted"/>
<evidence type="ECO:0000256" key="1">
    <source>
        <dbReference type="SAM" id="Phobius"/>
    </source>
</evidence>